<dbReference type="AlphaFoldDB" id="A0A7V0IA18"/>
<comment type="subcellular location">
    <subcellularLocation>
        <location evidence="1">Membrane</location>
        <topology evidence="1">Multi-pass membrane protein</topology>
    </subcellularLocation>
</comment>
<dbReference type="EMBL" id="DQWQ01000074">
    <property type="protein sequence ID" value="HDD35488.1"/>
    <property type="molecule type" value="Genomic_DNA"/>
</dbReference>
<dbReference type="GO" id="GO:0009403">
    <property type="term" value="P:toxin biosynthetic process"/>
    <property type="evidence" value="ECO:0007669"/>
    <property type="project" value="InterPro"/>
</dbReference>
<name>A0A7V0IA18_DESA2</name>
<reference evidence="6" key="1">
    <citation type="journal article" date="2020" name="mSystems">
        <title>Genome- and Community-Level Interaction Insights into Carbon Utilization and Element Cycling Functions of Hydrothermarchaeota in Hydrothermal Sediment.</title>
        <authorList>
            <person name="Zhou Z."/>
            <person name="Liu Y."/>
            <person name="Xu W."/>
            <person name="Pan J."/>
            <person name="Luo Z.H."/>
            <person name="Li M."/>
        </authorList>
    </citation>
    <scope>NUCLEOTIDE SEQUENCE [LARGE SCALE GENOMIC DNA]</scope>
    <source>
        <strain evidence="6">HyVt-113</strain>
    </source>
</reference>
<feature type="transmembrane region" description="Helical" evidence="5">
    <location>
        <begin position="96"/>
        <end position="123"/>
    </location>
</feature>
<protein>
    <submittedName>
        <fullName evidence="6">CvpA family protein</fullName>
    </submittedName>
</protein>
<dbReference type="PANTHER" id="PTHR36926:SF1">
    <property type="entry name" value="COLICIN V PRODUCTION PROTEIN"/>
    <property type="match status" value="1"/>
</dbReference>
<comment type="caution">
    <text evidence="6">The sequence shown here is derived from an EMBL/GenBank/DDBJ whole genome shotgun (WGS) entry which is preliminary data.</text>
</comment>
<dbReference type="InterPro" id="IPR003825">
    <property type="entry name" value="Colicin-V_CvpA"/>
</dbReference>
<feature type="transmembrane region" description="Helical" evidence="5">
    <location>
        <begin position="28"/>
        <end position="47"/>
    </location>
</feature>
<evidence type="ECO:0000256" key="3">
    <source>
        <dbReference type="ARBA" id="ARBA00022989"/>
    </source>
</evidence>
<dbReference type="InterPro" id="IPR052719">
    <property type="entry name" value="CvpA-like"/>
</dbReference>
<dbReference type="PANTHER" id="PTHR36926">
    <property type="entry name" value="COLICIN V PRODUCTION PROTEIN"/>
    <property type="match status" value="1"/>
</dbReference>
<sequence length="169" mass="19865">MNVIDLVVIFFAGIFLVIDGLRGFIKSVGALVAFILGFWIAGRFAYIGTNYLKTWLHPILSYIISFLFIFILVFICCRLFSYILKSILRERMIRGFDHFLGMCLGIAKGFFLATIIFMLLNLFHPIPQRWKKRSFTYPYLYRLSQLIINYVPQKMMLTKPKRTHYGRVI</sequence>
<accession>A0A7V0IA18</accession>
<gene>
    <name evidence="6" type="ORF">ENF30_01670</name>
</gene>
<evidence type="ECO:0000313" key="6">
    <source>
        <dbReference type="EMBL" id="HDD35488.1"/>
    </source>
</evidence>
<evidence type="ECO:0000256" key="2">
    <source>
        <dbReference type="ARBA" id="ARBA00022692"/>
    </source>
</evidence>
<feature type="transmembrane region" description="Helical" evidence="5">
    <location>
        <begin position="6"/>
        <end position="21"/>
    </location>
</feature>
<organism evidence="6">
    <name type="scientific">Desulfofervidus auxilii</name>
    <dbReference type="NCBI Taxonomy" id="1621989"/>
    <lineage>
        <taxon>Bacteria</taxon>
        <taxon>Pseudomonadati</taxon>
        <taxon>Thermodesulfobacteriota</taxon>
        <taxon>Candidatus Desulfofervidia</taxon>
        <taxon>Candidatus Desulfofervidales</taxon>
        <taxon>Candidatus Desulfofervidaceae</taxon>
        <taxon>Candidatus Desulfofervidus</taxon>
    </lineage>
</organism>
<evidence type="ECO:0000256" key="1">
    <source>
        <dbReference type="ARBA" id="ARBA00004141"/>
    </source>
</evidence>
<dbReference type="GO" id="GO:0016020">
    <property type="term" value="C:membrane"/>
    <property type="evidence" value="ECO:0007669"/>
    <property type="project" value="UniProtKB-SubCell"/>
</dbReference>
<feature type="transmembrane region" description="Helical" evidence="5">
    <location>
        <begin position="59"/>
        <end position="84"/>
    </location>
</feature>
<evidence type="ECO:0000256" key="5">
    <source>
        <dbReference type="SAM" id="Phobius"/>
    </source>
</evidence>
<dbReference type="Proteomes" id="UP000885706">
    <property type="component" value="Unassembled WGS sequence"/>
</dbReference>
<proteinExistence type="predicted"/>
<keyword evidence="2 5" id="KW-0812">Transmembrane</keyword>
<keyword evidence="3 5" id="KW-1133">Transmembrane helix</keyword>
<evidence type="ECO:0000256" key="4">
    <source>
        <dbReference type="ARBA" id="ARBA00023136"/>
    </source>
</evidence>
<keyword evidence="4 5" id="KW-0472">Membrane</keyword>
<dbReference type="Pfam" id="PF02674">
    <property type="entry name" value="Colicin_V"/>
    <property type="match status" value="1"/>
</dbReference>